<name>A0ABV6ZF47_9HYPH</name>
<dbReference type="Pfam" id="PF05016">
    <property type="entry name" value="ParE_toxin"/>
    <property type="match status" value="1"/>
</dbReference>
<dbReference type="EMBL" id="JBHGPK010000004">
    <property type="protein sequence ID" value="MFC2250818.1"/>
    <property type="molecule type" value="Genomic_DNA"/>
</dbReference>
<dbReference type="InterPro" id="IPR035093">
    <property type="entry name" value="RelE/ParE_toxin_dom_sf"/>
</dbReference>
<comment type="caution">
    <text evidence="3">The sequence shown here is derived from an EMBL/GenBank/DDBJ whole genome shotgun (WGS) entry which is preliminary data.</text>
</comment>
<proteinExistence type="inferred from homology"/>
<dbReference type="Proteomes" id="UP001595190">
    <property type="component" value="Unassembled WGS sequence"/>
</dbReference>
<comment type="similarity">
    <text evidence="1">Belongs to the RelE toxin family.</text>
</comment>
<reference evidence="3 4" key="1">
    <citation type="submission" date="2024-09" db="EMBL/GenBank/DDBJ databases">
        <title>Description of Labrys sedimenti sp. nov., isolated from a diclofenac-degrading enrichment culture, and genome-based reclassification of Labrys portucalensis as a later heterotypic synonym of Labrys neptuniae.</title>
        <authorList>
            <person name="Tancsics A."/>
            <person name="Csepanyi A."/>
        </authorList>
    </citation>
    <scope>NUCLEOTIDE SEQUENCE [LARGE SCALE GENOMIC DNA]</scope>
    <source>
        <strain evidence="3 4">LMG 23412</strain>
    </source>
</reference>
<evidence type="ECO:0000313" key="4">
    <source>
        <dbReference type="Proteomes" id="UP001595190"/>
    </source>
</evidence>
<dbReference type="Gene3D" id="3.30.2310.20">
    <property type="entry name" value="RelE-like"/>
    <property type="match status" value="1"/>
</dbReference>
<evidence type="ECO:0000256" key="1">
    <source>
        <dbReference type="ARBA" id="ARBA00006226"/>
    </source>
</evidence>
<gene>
    <name evidence="3" type="ORF">ACETRX_14425</name>
</gene>
<evidence type="ECO:0000313" key="3">
    <source>
        <dbReference type="EMBL" id="MFC2250818.1"/>
    </source>
</evidence>
<accession>A0ABV6ZF47</accession>
<dbReference type="PANTHER" id="PTHR33755">
    <property type="entry name" value="TOXIN PARE1-RELATED"/>
    <property type="match status" value="1"/>
</dbReference>
<dbReference type="InterPro" id="IPR007712">
    <property type="entry name" value="RelE/ParE_toxin"/>
</dbReference>
<evidence type="ECO:0000256" key="2">
    <source>
        <dbReference type="ARBA" id="ARBA00022649"/>
    </source>
</evidence>
<dbReference type="InterPro" id="IPR051803">
    <property type="entry name" value="TA_system_RelE-like_toxin"/>
</dbReference>
<sequence length="105" mass="12215">MRRLVYSHAAVRDLIAIQDYISRESGSLMLGRRFAEQLRQQCRKLATLPGIFGRVRPELRPDLRSFAFRGYVIFLRYHSDRLEIVNIVEGHRDIEALFDRGGGQP</sequence>
<keyword evidence="2" id="KW-1277">Toxin-antitoxin system</keyword>
<organism evidence="3 4">
    <name type="scientific">Labrys neptuniae</name>
    <dbReference type="NCBI Taxonomy" id="376174"/>
    <lineage>
        <taxon>Bacteria</taxon>
        <taxon>Pseudomonadati</taxon>
        <taxon>Pseudomonadota</taxon>
        <taxon>Alphaproteobacteria</taxon>
        <taxon>Hyphomicrobiales</taxon>
        <taxon>Xanthobacteraceae</taxon>
        <taxon>Labrys</taxon>
    </lineage>
</organism>
<dbReference type="RefSeq" id="WP_394311116.1">
    <property type="nucleotide sequence ID" value="NZ_JBHGPK010000004.1"/>
</dbReference>
<dbReference type="PANTHER" id="PTHR33755:SF6">
    <property type="entry name" value="PLASMID STABILIZATION SYSTEM PROTEIN"/>
    <property type="match status" value="1"/>
</dbReference>
<protein>
    <submittedName>
        <fullName evidence="3">Type II toxin-antitoxin system RelE/ParE family toxin</fullName>
    </submittedName>
</protein>